<accession>A0ABP0GN87</accession>
<reference evidence="1 2" key="1">
    <citation type="submission" date="2024-02" db="EMBL/GenBank/DDBJ databases">
        <authorList>
            <person name="Daric V."/>
            <person name="Darras S."/>
        </authorList>
    </citation>
    <scope>NUCLEOTIDE SEQUENCE [LARGE SCALE GENOMIC DNA]</scope>
</reference>
<name>A0ABP0GN87_CLALP</name>
<comment type="caution">
    <text evidence="1">The sequence shown here is derived from an EMBL/GenBank/DDBJ whole genome shotgun (WGS) entry which is preliminary data.</text>
</comment>
<dbReference type="Proteomes" id="UP001642483">
    <property type="component" value="Unassembled WGS sequence"/>
</dbReference>
<keyword evidence="2" id="KW-1185">Reference proteome</keyword>
<evidence type="ECO:0000313" key="2">
    <source>
        <dbReference type="Proteomes" id="UP001642483"/>
    </source>
</evidence>
<proteinExistence type="predicted"/>
<gene>
    <name evidence="1" type="ORF">CVLEPA_LOCUS26342</name>
</gene>
<protein>
    <submittedName>
        <fullName evidence="1">Uncharacterized protein</fullName>
    </submittedName>
</protein>
<organism evidence="1 2">
    <name type="scientific">Clavelina lepadiformis</name>
    <name type="common">Light-bulb sea squirt</name>
    <name type="synonym">Ascidia lepadiformis</name>
    <dbReference type="NCBI Taxonomy" id="159417"/>
    <lineage>
        <taxon>Eukaryota</taxon>
        <taxon>Metazoa</taxon>
        <taxon>Chordata</taxon>
        <taxon>Tunicata</taxon>
        <taxon>Ascidiacea</taxon>
        <taxon>Aplousobranchia</taxon>
        <taxon>Clavelinidae</taxon>
        <taxon>Clavelina</taxon>
    </lineage>
</organism>
<dbReference type="EMBL" id="CAWYQH010000130">
    <property type="protein sequence ID" value="CAK8693010.1"/>
    <property type="molecule type" value="Genomic_DNA"/>
</dbReference>
<evidence type="ECO:0000313" key="1">
    <source>
        <dbReference type="EMBL" id="CAK8693010.1"/>
    </source>
</evidence>
<sequence>MADRVPSSNAIYIIIASQIVAYSERSYKAKGSGQHERYIQTLMAMMSWNLDSKFVLRSGATWSGGKSFYQWPCMLTFVFLLVSSAVKATPLPSMALTEDLLEDEISIGLVRLIKREIMKSGMSRPACRGCMPIDFDSSIKDYYDSEVKSALTGRKWWPTHITRLARIYANLETGDRIWRIWREDNILIFGIKSSKPGHYHYITKDGPHNDALRLTVAIPRHKIDLRQEPQHFYFRLKFVQHLRKFVIQHERSQMYVRENQFHKLVLTRNVNLAHEWML</sequence>